<comment type="similarity">
    <text evidence="1">Belongs to the enoyl-CoA hydratase/isomerase family.</text>
</comment>
<dbReference type="SUPFAM" id="SSF54637">
    <property type="entry name" value="Thioesterase/thiol ester dehydrase-isomerase"/>
    <property type="match status" value="1"/>
</dbReference>
<dbReference type="EMBL" id="MPNT01000001">
    <property type="protein sequence ID" value="OJZ76340.1"/>
    <property type="molecule type" value="Genomic_DNA"/>
</dbReference>
<dbReference type="Pfam" id="PF01575">
    <property type="entry name" value="MaoC_dehydratas"/>
    <property type="match status" value="1"/>
</dbReference>
<dbReference type="AlphaFoldDB" id="A0A1Q4I388"/>
<reference evidence="3 4" key="1">
    <citation type="submission" date="2016-11" db="EMBL/GenBank/DDBJ databases">
        <title>Genome sequences of unsequenced Mycobacteria.</title>
        <authorList>
            <person name="Greninger A.L."/>
            <person name="Fang F."/>
            <person name="Jerome K.R."/>
        </authorList>
    </citation>
    <scope>NUCLEOTIDE SEQUENCE [LARGE SCALE GENOMIC DNA]</scope>
    <source>
        <strain evidence="3 4">M11</strain>
    </source>
</reference>
<sequence>MAVGDRLPTVTKLPTTRQLVMFAGASGDFYEIHYDNAVAVESGLPGVIVHGYLKMAWLGELVSTWAGPDAFVQRVDVSYRGTDVPGDEYRLEGQVTAIAPGDGVTTVELEIWGEGPAGAKTTIGTAAVQLPAAGGR</sequence>
<evidence type="ECO:0000256" key="1">
    <source>
        <dbReference type="ARBA" id="ARBA00005254"/>
    </source>
</evidence>
<dbReference type="InterPro" id="IPR029069">
    <property type="entry name" value="HotDog_dom_sf"/>
</dbReference>
<evidence type="ECO:0000313" key="3">
    <source>
        <dbReference type="EMBL" id="OJZ76340.1"/>
    </source>
</evidence>
<name>A0A1Q4I388_9MYCO</name>
<dbReference type="InterPro" id="IPR002539">
    <property type="entry name" value="MaoC-like_dom"/>
</dbReference>
<feature type="domain" description="MaoC-like" evidence="2">
    <location>
        <begin position="15"/>
        <end position="108"/>
    </location>
</feature>
<evidence type="ECO:0000313" key="4">
    <source>
        <dbReference type="Proteomes" id="UP000186438"/>
    </source>
</evidence>
<keyword evidence="4" id="KW-1185">Reference proteome</keyword>
<dbReference type="Proteomes" id="UP000186438">
    <property type="component" value="Unassembled WGS sequence"/>
</dbReference>
<gene>
    <name evidence="3" type="ORF">BRW65_00835</name>
</gene>
<comment type="caution">
    <text evidence="3">The sequence shown here is derived from an EMBL/GenBank/DDBJ whole genome shotgun (WGS) entry which is preliminary data.</text>
</comment>
<evidence type="ECO:0000259" key="2">
    <source>
        <dbReference type="Pfam" id="PF01575"/>
    </source>
</evidence>
<dbReference type="STRING" id="53378.BRW65_00835"/>
<protein>
    <recommendedName>
        <fullName evidence="2">MaoC-like domain-containing protein</fullName>
    </recommendedName>
</protein>
<organism evidence="3 4">
    <name type="scientific">Mycobacterium paraffinicum</name>
    <dbReference type="NCBI Taxonomy" id="53378"/>
    <lineage>
        <taxon>Bacteria</taxon>
        <taxon>Bacillati</taxon>
        <taxon>Actinomycetota</taxon>
        <taxon>Actinomycetes</taxon>
        <taxon>Mycobacteriales</taxon>
        <taxon>Mycobacteriaceae</taxon>
        <taxon>Mycobacterium</taxon>
    </lineage>
</organism>
<proteinExistence type="inferred from homology"/>
<accession>A0A1Q4I388</accession>
<dbReference type="Gene3D" id="3.10.129.10">
    <property type="entry name" value="Hotdog Thioesterase"/>
    <property type="match status" value="1"/>
</dbReference>